<evidence type="ECO:0000313" key="2">
    <source>
        <dbReference type="EMBL" id="CAG9564261.1"/>
    </source>
</evidence>
<keyword evidence="3" id="KW-1185">Reference proteome</keyword>
<dbReference type="Proteomes" id="UP000789524">
    <property type="component" value="Unassembled WGS sequence"/>
</dbReference>
<comment type="caution">
    <text evidence="2">The sequence shown here is derived from an EMBL/GenBank/DDBJ whole genome shotgun (WGS) entry which is preliminary data.</text>
</comment>
<feature type="region of interest" description="Disordered" evidence="1">
    <location>
        <begin position="1"/>
        <end position="70"/>
    </location>
</feature>
<accession>A0A8J2VTD2</accession>
<proteinExistence type="predicted"/>
<gene>
    <name evidence="2" type="ORF">DCHRY22_LOCUS5273</name>
</gene>
<dbReference type="AlphaFoldDB" id="A0A8J2VTD2"/>
<dbReference type="EMBL" id="CAKASE010000050">
    <property type="protein sequence ID" value="CAG9564261.1"/>
    <property type="molecule type" value="Genomic_DNA"/>
</dbReference>
<protein>
    <submittedName>
        <fullName evidence="2">(African queen) hypothetical protein</fullName>
    </submittedName>
</protein>
<evidence type="ECO:0000313" key="3">
    <source>
        <dbReference type="Proteomes" id="UP000789524"/>
    </source>
</evidence>
<organism evidence="2 3">
    <name type="scientific">Danaus chrysippus</name>
    <name type="common">African queen</name>
    <dbReference type="NCBI Taxonomy" id="151541"/>
    <lineage>
        <taxon>Eukaryota</taxon>
        <taxon>Metazoa</taxon>
        <taxon>Ecdysozoa</taxon>
        <taxon>Arthropoda</taxon>
        <taxon>Hexapoda</taxon>
        <taxon>Insecta</taxon>
        <taxon>Pterygota</taxon>
        <taxon>Neoptera</taxon>
        <taxon>Endopterygota</taxon>
        <taxon>Lepidoptera</taxon>
        <taxon>Glossata</taxon>
        <taxon>Ditrysia</taxon>
        <taxon>Papilionoidea</taxon>
        <taxon>Nymphalidae</taxon>
        <taxon>Danainae</taxon>
        <taxon>Danaini</taxon>
        <taxon>Danaina</taxon>
        <taxon>Danaus</taxon>
        <taxon>Anosia</taxon>
    </lineage>
</organism>
<sequence>MSIVAQSKDSVVLDDRSVPDAQTRQQSSDEKSIDIPPSCPTRPETTLEVPIPTRSQRIRKPVKQHGFVFD</sequence>
<name>A0A8J2VTD2_9NEOP</name>
<evidence type="ECO:0000256" key="1">
    <source>
        <dbReference type="SAM" id="MobiDB-lite"/>
    </source>
</evidence>
<reference evidence="2" key="1">
    <citation type="submission" date="2021-09" db="EMBL/GenBank/DDBJ databases">
        <authorList>
            <person name="Martin H S."/>
        </authorList>
    </citation>
    <scope>NUCLEOTIDE SEQUENCE</scope>
</reference>